<name>A0ABR8UM09_9GAMM</name>
<keyword evidence="3" id="KW-1185">Reference proteome</keyword>
<keyword evidence="1" id="KW-0732">Signal</keyword>
<sequence>MKIAPAALSTIALALAIAPGLALAQHDHGTHAAHAGPADHAAPAAIPSDHVRWTPDAPLVDGMGQVRKAVATLAHLEMGHLGEAHVLTLAGDVDAAVESMFANCRLEPEPDVALHGILARLMAGSKALRDAPADPAPVGPMRDALADYERLFDDPAGDDRR</sequence>
<feature type="chain" id="PRO_5046934772" evidence="1">
    <location>
        <begin position="25"/>
        <end position="161"/>
    </location>
</feature>
<gene>
    <name evidence="2" type="ORF">H9645_13555</name>
</gene>
<evidence type="ECO:0000313" key="2">
    <source>
        <dbReference type="EMBL" id="MBD7989058.1"/>
    </source>
</evidence>
<dbReference type="EMBL" id="JACSQJ010000009">
    <property type="protein sequence ID" value="MBD7989058.1"/>
    <property type="molecule type" value="Genomic_DNA"/>
</dbReference>
<dbReference type="Proteomes" id="UP000647183">
    <property type="component" value="Unassembled WGS sequence"/>
</dbReference>
<protein>
    <submittedName>
        <fullName evidence="2">DnrO protein</fullName>
    </submittedName>
</protein>
<feature type="signal peptide" evidence="1">
    <location>
        <begin position="1"/>
        <end position="24"/>
    </location>
</feature>
<dbReference type="RefSeq" id="WP_191730213.1">
    <property type="nucleotide sequence ID" value="NZ_JACSQJ010000009.1"/>
</dbReference>
<accession>A0ABR8UM09</accession>
<organism evidence="2 3">
    <name type="scientific">Luteimonas colneyensis</name>
    <dbReference type="NCBI Taxonomy" id="2762230"/>
    <lineage>
        <taxon>Bacteria</taxon>
        <taxon>Pseudomonadati</taxon>
        <taxon>Pseudomonadota</taxon>
        <taxon>Gammaproteobacteria</taxon>
        <taxon>Lysobacterales</taxon>
        <taxon>Lysobacteraceae</taxon>
        <taxon>Luteimonas</taxon>
    </lineage>
</organism>
<proteinExistence type="predicted"/>
<evidence type="ECO:0000256" key="1">
    <source>
        <dbReference type="SAM" id="SignalP"/>
    </source>
</evidence>
<reference evidence="2 3" key="1">
    <citation type="submission" date="2020-08" db="EMBL/GenBank/DDBJ databases">
        <title>A Genomic Blueprint of the Chicken Gut Microbiome.</title>
        <authorList>
            <person name="Gilroy R."/>
            <person name="Ravi A."/>
            <person name="Getino M."/>
            <person name="Pursley I."/>
            <person name="Horton D.L."/>
            <person name="Alikhan N.-F."/>
            <person name="Baker D."/>
            <person name="Gharbi K."/>
            <person name="Hall N."/>
            <person name="Watson M."/>
            <person name="Adriaenssens E.M."/>
            <person name="Foster-Nyarko E."/>
            <person name="Jarju S."/>
            <person name="Secka A."/>
            <person name="Antonio M."/>
            <person name="Oren A."/>
            <person name="Chaudhuri R."/>
            <person name="La Ragione R.M."/>
            <person name="Hildebrand F."/>
            <person name="Pallen M.J."/>
        </authorList>
    </citation>
    <scope>NUCLEOTIDE SEQUENCE [LARGE SCALE GENOMIC DNA]</scope>
    <source>
        <strain evidence="2 3">Sa2BVA3</strain>
    </source>
</reference>
<comment type="caution">
    <text evidence="2">The sequence shown here is derived from an EMBL/GenBank/DDBJ whole genome shotgun (WGS) entry which is preliminary data.</text>
</comment>
<evidence type="ECO:0000313" key="3">
    <source>
        <dbReference type="Proteomes" id="UP000647183"/>
    </source>
</evidence>